<evidence type="ECO:0000256" key="6">
    <source>
        <dbReference type="ARBA" id="ARBA00022679"/>
    </source>
</evidence>
<keyword evidence="5" id="KW-0328">Glycosyltransferase</keyword>
<dbReference type="GO" id="GO:0000166">
    <property type="term" value="F:nucleotide binding"/>
    <property type="evidence" value="ECO:0007669"/>
    <property type="project" value="UniProtKB-KW"/>
</dbReference>
<dbReference type="PANTHER" id="PTHR23033:SF14">
    <property type="entry name" value="GLYCOPROTEIN-N-ACETYLGALACTOSAMINE 3-BETA-GALACTOSYLTRANSFERASE 1-RELATED"/>
    <property type="match status" value="1"/>
</dbReference>
<accession>A0AAN8G1K0</accession>
<dbReference type="AlphaFoldDB" id="A0AAN8G1K0"/>
<evidence type="ECO:0000256" key="2">
    <source>
        <dbReference type="ARBA" id="ARBA00004922"/>
    </source>
</evidence>
<dbReference type="Gene3D" id="3.90.550.50">
    <property type="match status" value="1"/>
</dbReference>
<dbReference type="EC" id="2.4.1.122" evidence="4"/>
<dbReference type="GO" id="GO:0016263">
    <property type="term" value="F:glycoprotein-N-acetylgalactosamine 3-beta-galactosyltransferase activity"/>
    <property type="evidence" value="ECO:0007669"/>
    <property type="project" value="UniProtKB-EC"/>
</dbReference>
<feature type="domain" description="Fringe-like glycosyltransferase" evidence="13">
    <location>
        <begin position="54"/>
        <end position="212"/>
    </location>
</feature>
<dbReference type="Proteomes" id="UP001331761">
    <property type="component" value="Unassembled WGS sequence"/>
</dbReference>
<organism evidence="14 15">
    <name type="scientific">Trichostrongylus colubriformis</name>
    <name type="common">Black scour worm</name>
    <dbReference type="NCBI Taxonomy" id="6319"/>
    <lineage>
        <taxon>Eukaryota</taxon>
        <taxon>Metazoa</taxon>
        <taxon>Ecdysozoa</taxon>
        <taxon>Nematoda</taxon>
        <taxon>Chromadorea</taxon>
        <taxon>Rhabditida</taxon>
        <taxon>Rhabditina</taxon>
        <taxon>Rhabditomorpha</taxon>
        <taxon>Strongyloidea</taxon>
        <taxon>Trichostrongylidae</taxon>
        <taxon>Trichostrongylus</taxon>
    </lineage>
</organism>
<gene>
    <name evidence="14" type="ORF">GCK32_003795</name>
</gene>
<evidence type="ECO:0000313" key="15">
    <source>
        <dbReference type="Proteomes" id="UP001331761"/>
    </source>
</evidence>
<evidence type="ECO:0000313" key="14">
    <source>
        <dbReference type="EMBL" id="KAK5984650.1"/>
    </source>
</evidence>
<evidence type="ECO:0000256" key="8">
    <source>
        <dbReference type="ARBA" id="ARBA00022741"/>
    </source>
</evidence>
<evidence type="ECO:0000256" key="4">
    <source>
        <dbReference type="ARBA" id="ARBA00012557"/>
    </source>
</evidence>
<protein>
    <recommendedName>
        <fullName evidence="4">N-acetylgalactosaminide beta-1,3-galactosyltransferase</fullName>
        <ecNumber evidence="4">2.4.1.122</ecNumber>
    </recommendedName>
</protein>
<keyword evidence="10 12" id="KW-1133">Transmembrane helix</keyword>
<comment type="similarity">
    <text evidence="3">Belongs to the glycosyltransferase 31 family. Beta3-Gal-T subfamily.</text>
</comment>
<reference evidence="14 15" key="1">
    <citation type="submission" date="2019-10" db="EMBL/GenBank/DDBJ databases">
        <title>Assembly and Annotation for the nematode Trichostrongylus colubriformis.</title>
        <authorList>
            <person name="Martin J."/>
        </authorList>
    </citation>
    <scope>NUCLEOTIDE SEQUENCE [LARGE SCALE GENOMIC DNA]</scope>
    <source>
        <strain evidence="14">G859</strain>
        <tissue evidence="14">Whole worm</tissue>
    </source>
</reference>
<keyword evidence="15" id="KW-1185">Reference proteome</keyword>
<comment type="caution">
    <text evidence="14">The sequence shown here is derived from an EMBL/GenBank/DDBJ whole genome shotgun (WGS) entry which is preliminary data.</text>
</comment>
<evidence type="ECO:0000256" key="12">
    <source>
        <dbReference type="SAM" id="Phobius"/>
    </source>
</evidence>
<dbReference type="EMBL" id="WIXE01002630">
    <property type="protein sequence ID" value="KAK5984650.1"/>
    <property type="molecule type" value="Genomic_DNA"/>
</dbReference>
<dbReference type="Pfam" id="PF02434">
    <property type="entry name" value="Fringe"/>
    <property type="match status" value="1"/>
</dbReference>
<dbReference type="PANTHER" id="PTHR23033">
    <property type="entry name" value="BETA1,3-GALACTOSYLTRANSFERASE"/>
    <property type="match status" value="1"/>
</dbReference>
<name>A0AAN8G1K0_TRICO</name>
<evidence type="ECO:0000256" key="10">
    <source>
        <dbReference type="ARBA" id="ARBA00022989"/>
    </source>
</evidence>
<feature type="transmembrane region" description="Helical" evidence="12">
    <location>
        <begin position="7"/>
        <end position="26"/>
    </location>
</feature>
<evidence type="ECO:0000256" key="7">
    <source>
        <dbReference type="ARBA" id="ARBA00022692"/>
    </source>
</evidence>
<keyword evidence="8" id="KW-0547">Nucleotide-binding</keyword>
<comment type="pathway">
    <text evidence="2">Protein modification; protein glycosylation.</text>
</comment>
<keyword evidence="9" id="KW-0735">Signal-anchor</keyword>
<evidence type="ECO:0000256" key="5">
    <source>
        <dbReference type="ARBA" id="ARBA00022676"/>
    </source>
</evidence>
<keyword evidence="7 12" id="KW-0812">Transmembrane</keyword>
<evidence type="ECO:0000256" key="11">
    <source>
        <dbReference type="ARBA" id="ARBA00023136"/>
    </source>
</evidence>
<dbReference type="GO" id="GO:0016020">
    <property type="term" value="C:membrane"/>
    <property type="evidence" value="ECO:0007669"/>
    <property type="project" value="UniProtKB-SubCell"/>
</dbReference>
<sequence length="296" mass="34501">MKWRICDFIYPIIVLAFGFLFGRQLGRSIDHNHTRPLRKYTIEDPSSYLYKEVKIFCWIATMSQNHKTKAYFQMDTWGRQCNRILFVSNGTDEQLPILLVAQPDNYLNLYLKTKQAFLWIYKNVLQDYDWFLKADDDTYVHMPNLRHFLKSYSPKKALAFGHQFLKDGVNYHSGGSGYVLSREAVSRLGNLILKNGKCPMANAEDLYVGRCLMMGNATIIDGADENGAYRFIPIGIWHAIDNITPIWLTKTSKTRYKSNFSCCSPHFISMNYAKGDYQYFMDYLLHTLKAYGIQHH</sequence>
<keyword evidence="6" id="KW-0808">Transferase</keyword>
<keyword evidence="11 12" id="KW-0472">Membrane</keyword>
<evidence type="ECO:0000256" key="9">
    <source>
        <dbReference type="ARBA" id="ARBA00022968"/>
    </source>
</evidence>
<comment type="subcellular location">
    <subcellularLocation>
        <location evidence="1">Membrane</location>
        <topology evidence="1">Single-pass type II membrane protein</topology>
    </subcellularLocation>
</comment>
<evidence type="ECO:0000256" key="3">
    <source>
        <dbReference type="ARBA" id="ARBA00006462"/>
    </source>
</evidence>
<proteinExistence type="inferred from homology"/>
<evidence type="ECO:0000256" key="1">
    <source>
        <dbReference type="ARBA" id="ARBA00004606"/>
    </source>
</evidence>
<dbReference type="InterPro" id="IPR003378">
    <property type="entry name" value="Fringe-like_glycosylTrfase"/>
</dbReference>
<evidence type="ECO:0000259" key="13">
    <source>
        <dbReference type="Pfam" id="PF02434"/>
    </source>
</evidence>
<dbReference type="InterPro" id="IPR026050">
    <property type="entry name" value="C1GALT1/C1GALT1_chp1"/>
</dbReference>